<dbReference type="Pfam" id="PF00106">
    <property type="entry name" value="adh_short"/>
    <property type="match status" value="1"/>
</dbReference>
<dbReference type="PANTHER" id="PTHR43669:SF3">
    <property type="entry name" value="ALCOHOL DEHYDROGENASE, PUTATIVE (AFU_ORTHOLOGUE AFUA_3G03445)-RELATED"/>
    <property type="match status" value="1"/>
</dbReference>
<dbReference type="CDD" id="cd05233">
    <property type="entry name" value="SDR_c"/>
    <property type="match status" value="1"/>
</dbReference>
<accession>A0A2T3PC44</accession>
<comment type="caution">
    <text evidence="3">The sequence shown here is derived from an EMBL/GenBank/DDBJ whole genome shotgun (WGS) entry which is preliminary data.</text>
</comment>
<name>A0A2T3PC44_9GAMM</name>
<dbReference type="PRINTS" id="PR00081">
    <property type="entry name" value="GDHRDH"/>
</dbReference>
<dbReference type="GO" id="GO:0016491">
    <property type="term" value="F:oxidoreductase activity"/>
    <property type="evidence" value="ECO:0007669"/>
    <property type="project" value="UniProtKB-KW"/>
</dbReference>
<dbReference type="InterPro" id="IPR036291">
    <property type="entry name" value="NAD(P)-bd_dom_sf"/>
</dbReference>
<organism evidence="3 4">
    <name type="scientific">Photobacterium swingsii</name>
    <dbReference type="NCBI Taxonomy" id="680026"/>
    <lineage>
        <taxon>Bacteria</taxon>
        <taxon>Pseudomonadati</taxon>
        <taxon>Pseudomonadota</taxon>
        <taxon>Gammaproteobacteria</taxon>
        <taxon>Vibrionales</taxon>
        <taxon>Vibrionaceae</taxon>
        <taxon>Photobacterium</taxon>
    </lineage>
</organism>
<evidence type="ECO:0000313" key="4">
    <source>
        <dbReference type="Proteomes" id="UP000240481"/>
    </source>
</evidence>
<dbReference type="Gene3D" id="3.40.50.720">
    <property type="entry name" value="NAD(P)-binding Rossmann-like Domain"/>
    <property type="match status" value="1"/>
</dbReference>
<evidence type="ECO:0000256" key="2">
    <source>
        <dbReference type="ARBA" id="ARBA00023002"/>
    </source>
</evidence>
<sequence>MVAMEIVQSVILITAAGSPIGKAISLHFASLGAKLALVDIDKVQLNQTYRACKANGAACEAFCLAQQDEANIEGVFDSIHQQLGAIDVLINYTQGTKLPALFSPSSVDTFSHSMIDLATTFFAFGKQAAHYMRNYNRQGVIVNLITQPQDNEAHPNFDSTKAMVSGLTQSWAKELANFNIRVGGVVPITIGCDCNDCSGSHVMNQHLQYEIVRSAEYIVTNDYFNGRMLEAEI</sequence>
<gene>
    <name evidence="3" type="ORF">C9I94_01765</name>
</gene>
<dbReference type="PANTHER" id="PTHR43669">
    <property type="entry name" value="5-KETO-D-GLUCONATE 5-REDUCTASE"/>
    <property type="match status" value="1"/>
</dbReference>
<dbReference type="AlphaFoldDB" id="A0A2T3PC44"/>
<keyword evidence="4" id="KW-1185">Reference proteome</keyword>
<evidence type="ECO:0000313" key="3">
    <source>
        <dbReference type="EMBL" id="PSW26734.1"/>
    </source>
</evidence>
<dbReference type="InterPro" id="IPR002347">
    <property type="entry name" value="SDR_fam"/>
</dbReference>
<dbReference type="NCBIfam" id="NF006464">
    <property type="entry name" value="PRK08862.1"/>
    <property type="match status" value="1"/>
</dbReference>
<comment type="similarity">
    <text evidence="1">Belongs to the short-chain dehydrogenases/reductases (SDR) family.</text>
</comment>
<dbReference type="EMBL" id="PYLZ01000001">
    <property type="protein sequence ID" value="PSW26734.1"/>
    <property type="molecule type" value="Genomic_DNA"/>
</dbReference>
<protein>
    <submittedName>
        <fullName evidence="3">Short-chain dehydrogenase</fullName>
    </submittedName>
</protein>
<dbReference type="OrthoDB" id="5918124at2"/>
<reference evidence="3 4" key="1">
    <citation type="submission" date="2018-01" db="EMBL/GenBank/DDBJ databases">
        <title>Whole genome sequencing of Histamine producing bacteria.</title>
        <authorList>
            <person name="Butler K."/>
        </authorList>
    </citation>
    <scope>NUCLEOTIDE SEQUENCE [LARGE SCALE GENOMIC DNA]</scope>
    <source>
        <strain evidence="3 4">DSM 24669</strain>
    </source>
</reference>
<proteinExistence type="inferred from homology"/>
<dbReference type="Proteomes" id="UP000240481">
    <property type="component" value="Unassembled WGS sequence"/>
</dbReference>
<keyword evidence="2" id="KW-0560">Oxidoreductase</keyword>
<evidence type="ECO:0000256" key="1">
    <source>
        <dbReference type="ARBA" id="ARBA00006484"/>
    </source>
</evidence>
<dbReference type="SUPFAM" id="SSF51735">
    <property type="entry name" value="NAD(P)-binding Rossmann-fold domains"/>
    <property type="match status" value="1"/>
</dbReference>